<keyword evidence="4 7" id="KW-0547">Nucleotide-binding</keyword>
<dbReference type="AlphaFoldDB" id="A0A6G8FGB6"/>
<dbReference type="EMBL" id="CP049934">
    <property type="protein sequence ID" value="QIM15293.1"/>
    <property type="molecule type" value="Genomic_DNA"/>
</dbReference>
<name>A0A6G8FGB6_9MICO</name>
<dbReference type="PROSITE" id="PS00108">
    <property type="entry name" value="PROTEIN_KINASE_ST"/>
    <property type="match status" value="1"/>
</dbReference>
<sequence length="368" mass="39110">MSSAAVSPPRISGFSYVRPLGSGGFAQVYQYEQDMPRRVVAVKVLSESLSAPSSRAMFEAEADAMAQLSSHPSIVSIFAASVSADGHPYIAMEYCPQSLRERSKGQTSPLNEVLDAGVRLAGALETAHQAGVLHRDIKPSNVLIATTGRPMLADFGIVSLRGQMLGEGTSQAMSIPWAAPEVVAGDTSGTVASEIWSLGATLYTFAAGRSPFASPQRGQNTESKMMDRIKRARYVPVPGAQGYEHFDAVIARALMQKPEQRFTSMREFGEALRQAQRAYGWDATPLDVVGAGWAPLAAAAQEPRGPVITTVQEQGRAQRREEAARQRIEEELLPDRKTSPVKAGLIGAGIAVGILAAAGVAFALMGGL</sequence>
<dbReference type="InterPro" id="IPR011009">
    <property type="entry name" value="Kinase-like_dom_sf"/>
</dbReference>
<evidence type="ECO:0000313" key="11">
    <source>
        <dbReference type="Proteomes" id="UP000501387"/>
    </source>
</evidence>
<evidence type="ECO:0000259" key="9">
    <source>
        <dbReference type="PROSITE" id="PS50011"/>
    </source>
</evidence>
<keyword evidence="2 10" id="KW-0723">Serine/threonine-protein kinase</keyword>
<feature type="binding site" evidence="7">
    <location>
        <position position="43"/>
    </location>
    <ligand>
        <name>ATP</name>
        <dbReference type="ChEBI" id="CHEBI:30616"/>
    </ligand>
</feature>
<dbReference type="Gene3D" id="3.30.200.20">
    <property type="entry name" value="Phosphorylase Kinase, domain 1"/>
    <property type="match status" value="1"/>
</dbReference>
<evidence type="ECO:0000256" key="3">
    <source>
        <dbReference type="ARBA" id="ARBA00022679"/>
    </source>
</evidence>
<dbReference type="SMART" id="SM00220">
    <property type="entry name" value="S_TKc"/>
    <property type="match status" value="1"/>
</dbReference>
<evidence type="ECO:0000256" key="1">
    <source>
        <dbReference type="ARBA" id="ARBA00012513"/>
    </source>
</evidence>
<dbReference type="Gene3D" id="1.10.510.10">
    <property type="entry name" value="Transferase(Phosphotransferase) domain 1"/>
    <property type="match status" value="1"/>
</dbReference>
<dbReference type="CDD" id="cd14014">
    <property type="entry name" value="STKc_PknB_like"/>
    <property type="match status" value="1"/>
</dbReference>
<evidence type="ECO:0000256" key="8">
    <source>
        <dbReference type="SAM" id="Phobius"/>
    </source>
</evidence>
<feature type="transmembrane region" description="Helical" evidence="8">
    <location>
        <begin position="343"/>
        <end position="365"/>
    </location>
</feature>
<reference evidence="10 11" key="1">
    <citation type="submission" date="2020-03" db="EMBL/GenBank/DDBJ databases">
        <title>Leucobacter sp. nov., isolated from beetles.</title>
        <authorList>
            <person name="Hyun D.-W."/>
            <person name="Bae J.-W."/>
        </authorList>
    </citation>
    <scope>NUCLEOTIDE SEQUENCE [LARGE SCALE GENOMIC DNA]</scope>
    <source>
        <strain evidence="10 11">HDW9B</strain>
    </source>
</reference>
<dbReference type="GO" id="GO:0005524">
    <property type="term" value="F:ATP binding"/>
    <property type="evidence" value="ECO:0007669"/>
    <property type="project" value="UniProtKB-UniRule"/>
</dbReference>
<dbReference type="KEGG" id="lins:G7067_00880"/>
<evidence type="ECO:0000256" key="2">
    <source>
        <dbReference type="ARBA" id="ARBA00022527"/>
    </source>
</evidence>
<dbReference type="PANTHER" id="PTHR43289:SF6">
    <property type="entry name" value="SERINE_THREONINE-PROTEIN KINASE NEKL-3"/>
    <property type="match status" value="1"/>
</dbReference>
<keyword evidence="8" id="KW-0812">Transmembrane</keyword>
<dbReference type="Pfam" id="PF00069">
    <property type="entry name" value="Pkinase"/>
    <property type="match status" value="1"/>
</dbReference>
<keyword evidence="3" id="KW-0808">Transferase</keyword>
<evidence type="ECO:0000256" key="7">
    <source>
        <dbReference type="PROSITE-ProRule" id="PRU10141"/>
    </source>
</evidence>
<gene>
    <name evidence="10" type="ORF">G7067_00880</name>
</gene>
<evidence type="ECO:0000256" key="4">
    <source>
        <dbReference type="ARBA" id="ARBA00022741"/>
    </source>
</evidence>
<evidence type="ECO:0000313" key="10">
    <source>
        <dbReference type="EMBL" id="QIM15293.1"/>
    </source>
</evidence>
<organism evidence="10 11">
    <name type="scientific">Leucobacter insecticola</name>
    <dbReference type="NCBI Taxonomy" id="2714934"/>
    <lineage>
        <taxon>Bacteria</taxon>
        <taxon>Bacillati</taxon>
        <taxon>Actinomycetota</taxon>
        <taxon>Actinomycetes</taxon>
        <taxon>Micrococcales</taxon>
        <taxon>Microbacteriaceae</taxon>
        <taxon>Leucobacter</taxon>
    </lineage>
</organism>
<accession>A0A6G8FGB6</accession>
<keyword evidence="11" id="KW-1185">Reference proteome</keyword>
<dbReference type="InterPro" id="IPR000719">
    <property type="entry name" value="Prot_kinase_dom"/>
</dbReference>
<dbReference type="InterPro" id="IPR017441">
    <property type="entry name" value="Protein_kinase_ATP_BS"/>
</dbReference>
<dbReference type="EC" id="2.7.11.1" evidence="1"/>
<dbReference type="Proteomes" id="UP000501387">
    <property type="component" value="Chromosome"/>
</dbReference>
<keyword evidence="5 10" id="KW-0418">Kinase</keyword>
<proteinExistence type="predicted"/>
<dbReference type="SUPFAM" id="SSF56112">
    <property type="entry name" value="Protein kinase-like (PK-like)"/>
    <property type="match status" value="1"/>
</dbReference>
<dbReference type="PROSITE" id="PS00107">
    <property type="entry name" value="PROTEIN_KINASE_ATP"/>
    <property type="match status" value="1"/>
</dbReference>
<dbReference type="PANTHER" id="PTHR43289">
    <property type="entry name" value="MITOGEN-ACTIVATED PROTEIN KINASE KINASE KINASE 20-RELATED"/>
    <property type="match status" value="1"/>
</dbReference>
<keyword evidence="8" id="KW-1133">Transmembrane helix</keyword>
<evidence type="ECO:0000256" key="5">
    <source>
        <dbReference type="ARBA" id="ARBA00022777"/>
    </source>
</evidence>
<dbReference type="InterPro" id="IPR008271">
    <property type="entry name" value="Ser/Thr_kinase_AS"/>
</dbReference>
<keyword evidence="6 7" id="KW-0067">ATP-binding</keyword>
<dbReference type="RefSeq" id="WP_166321338.1">
    <property type="nucleotide sequence ID" value="NZ_CP049934.1"/>
</dbReference>
<dbReference type="GO" id="GO:0004674">
    <property type="term" value="F:protein serine/threonine kinase activity"/>
    <property type="evidence" value="ECO:0007669"/>
    <property type="project" value="UniProtKB-KW"/>
</dbReference>
<dbReference type="PROSITE" id="PS50011">
    <property type="entry name" value="PROTEIN_KINASE_DOM"/>
    <property type="match status" value="1"/>
</dbReference>
<evidence type="ECO:0000256" key="6">
    <source>
        <dbReference type="ARBA" id="ARBA00022840"/>
    </source>
</evidence>
<protein>
    <recommendedName>
        <fullName evidence="1">non-specific serine/threonine protein kinase</fullName>
        <ecNumber evidence="1">2.7.11.1</ecNumber>
    </recommendedName>
</protein>
<keyword evidence="8" id="KW-0472">Membrane</keyword>
<feature type="domain" description="Protein kinase" evidence="9">
    <location>
        <begin position="14"/>
        <end position="273"/>
    </location>
</feature>